<dbReference type="RefSeq" id="WP_267142449.1">
    <property type="nucleotide sequence ID" value="NZ_JAODIL010000069.1"/>
</dbReference>
<dbReference type="GO" id="GO:0003677">
    <property type="term" value="F:DNA binding"/>
    <property type="evidence" value="ECO:0007669"/>
    <property type="project" value="InterPro"/>
</dbReference>
<dbReference type="EMBL" id="JAODIM010000040">
    <property type="protein sequence ID" value="MCU5777818.1"/>
    <property type="molecule type" value="Genomic_DNA"/>
</dbReference>
<evidence type="ECO:0000256" key="1">
    <source>
        <dbReference type="SAM" id="MobiDB-lite"/>
    </source>
</evidence>
<proteinExistence type="predicted"/>
<reference evidence="2" key="1">
    <citation type="submission" date="2022-09" db="EMBL/GenBank/DDBJ databases">
        <title>Winslowiella arboricola sp. nov., isolated from bleeding cankers on broadleaf hosts.</title>
        <authorList>
            <person name="Brady C."/>
            <person name="Kaur S."/>
            <person name="Crampton B."/>
            <person name="Maddock D."/>
            <person name="Arnold D."/>
            <person name="Denman S."/>
        </authorList>
    </citation>
    <scope>NUCLEOTIDE SEQUENCE</scope>
    <source>
        <strain evidence="2">BAC 15a-03b</strain>
    </source>
</reference>
<evidence type="ECO:0000313" key="2">
    <source>
        <dbReference type="EMBL" id="MCU5777818.1"/>
    </source>
</evidence>
<sequence length="212" mass="23264">MSEVATFTPFIRHYMPDAKTIAVLTTALLGTGSNFPMENKQQWQGYVQPRVMLGFTSVRKPHISTSDPLTADVRDAVSHLNNIKTVLSPSMTDLAGFIGVTRQAVYKWLSADSYPDTENLASITKLSLVADAFSSAGIVNAKDLIKMKAFNGRSLFDKLKSDVEWTSLVNLLINESRAIDGMVAKAKRGQSKAVPSNDWQNSISIPRTPEVD</sequence>
<keyword evidence="3" id="KW-1185">Reference proteome</keyword>
<accession>A0A9J6PKB8</accession>
<feature type="compositionally biased region" description="Polar residues" evidence="1">
    <location>
        <begin position="193"/>
        <end position="205"/>
    </location>
</feature>
<dbReference type="InterPro" id="IPR010982">
    <property type="entry name" value="Lambda_DNA-bd_dom_sf"/>
</dbReference>
<dbReference type="Gene3D" id="1.10.260.40">
    <property type="entry name" value="lambda repressor-like DNA-binding domains"/>
    <property type="match status" value="1"/>
</dbReference>
<dbReference type="AlphaFoldDB" id="A0A9J6PKB8"/>
<gene>
    <name evidence="2" type="ORF">N5923_09965</name>
</gene>
<evidence type="ECO:0000313" key="3">
    <source>
        <dbReference type="Proteomes" id="UP001064262"/>
    </source>
</evidence>
<comment type="caution">
    <text evidence="2">The sequence shown here is derived from an EMBL/GenBank/DDBJ whole genome shotgun (WGS) entry which is preliminary data.</text>
</comment>
<dbReference type="Proteomes" id="UP001064262">
    <property type="component" value="Unassembled WGS sequence"/>
</dbReference>
<organism evidence="2 3">
    <name type="scientific">Winslowiella arboricola</name>
    <dbReference type="NCBI Taxonomy" id="2978220"/>
    <lineage>
        <taxon>Bacteria</taxon>
        <taxon>Pseudomonadati</taxon>
        <taxon>Pseudomonadota</taxon>
        <taxon>Gammaproteobacteria</taxon>
        <taxon>Enterobacterales</taxon>
        <taxon>Erwiniaceae</taxon>
        <taxon>Winslowiella</taxon>
    </lineage>
</organism>
<name>A0A9J6PKB8_9GAMM</name>
<dbReference type="CDD" id="cd00093">
    <property type="entry name" value="HTH_XRE"/>
    <property type="match status" value="1"/>
</dbReference>
<protein>
    <submittedName>
        <fullName evidence="2">Helix-turn-helix domain-containing protein</fullName>
    </submittedName>
</protein>
<feature type="region of interest" description="Disordered" evidence="1">
    <location>
        <begin position="190"/>
        <end position="212"/>
    </location>
</feature>
<dbReference type="InterPro" id="IPR001387">
    <property type="entry name" value="Cro/C1-type_HTH"/>
</dbReference>